<dbReference type="Proteomes" id="UP001549122">
    <property type="component" value="Unassembled WGS sequence"/>
</dbReference>
<proteinExistence type="predicted"/>
<reference evidence="1 2" key="1">
    <citation type="submission" date="2024-06" db="EMBL/GenBank/DDBJ databases">
        <title>Genomic Encyclopedia of Type Strains, Phase IV (KMG-IV): sequencing the most valuable type-strain genomes for metagenomic binning, comparative biology and taxonomic classification.</title>
        <authorList>
            <person name="Goeker M."/>
        </authorList>
    </citation>
    <scope>NUCLEOTIDE SEQUENCE [LARGE SCALE GENOMIC DNA]</scope>
    <source>
        <strain evidence="1 2">DSM 28303</strain>
    </source>
</reference>
<accession>A0ABV2FIY9</accession>
<protein>
    <submittedName>
        <fullName evidence="1">Uncharacterized protein</fullName>
    </submittedName>
</protein>
<dbReference type="RefSeq" id="WP_354365655.1">
    <property type="nucleotide sequence ID" value="NZ_JBEPLO010000018.1"/>
</dbReference>
<evidence type="ECO:0000313" key="1">
    <source>
        <dbReference type="EMBL" id="MET3558512.1"/>
    </source>
</evidence>
<keyword evidence="2" id="KW-1185">Reference proteome</keyword>
<sequence>MIVKKEGSINQIVYKHTVYYEGKYRFYPTLLSLFNLLDELLIQDELPRYISIIPFYKNAQTNGWQEEFDFGGFYIECRDNVSDEEAEKFWLENKFWGWPGAEYNLLDNYVTDEDLKRSNFLVQYGDIDSFRSAILTYKQFLMERGIPQMMKWLYELCDLKDEDLPYGYFCFEVNSD</sequence>
<gene>
    <name evidence="1" type="ORF">ABID29_001638</name>
</gene>
<comment type="caution">
    <text evidence="1">The sequence shown here is derived from an EMBL/GenBank/DDBJ whole genome shotgun (WGS) entry which is preliminary data.</text>
</comment>
<organism evidence="1 2">
    <name type="scientific">Streptococcus rupicaprae</name>
    <dbReference type="NCBI Taxonomy" id="759619"/>
    <lineage>
        <taxon>Bacteria</taxon>
        <taxon>Bacillati</taxon>
        <taxon>Bacillota</taxon>
        <taxon>Bacilli</taxon>
        <taxon>Lactobacillales</taxon>
        <taxon>Streptococcaceae</taxon>
        <taxon>Streptococcus</taxon>
    </lineage>
</organism>
<dbReference type="EMBL" id="JBEPLO010000018">
    <property type="protein sequence ID" value="MET3558512.1"/>
    <property type="molecule type" value="Genomic_DNA"/>
</dbReference>
<evidence type="ECO:0000313" key="2">
    <source>
        <dbReference type="Proteomes" id="UP001549122"/>
    </source>
</evidence>
<name>A0ABV2FIY9_9STRE</name>